<dbReference type="SMART" id="SM00345">
    <property type="entry name" value="HTH_GNTR"/>
    <property type="match status" value="1"/>
</dbReference>
<dbReference type="PRINTS" id="PR00035">
    <property type="entry name" value="HTHGNTR"/>
</dbReference>
<feature type="domain" description="HTH gntR-type" evidence="4">
    <location>
        <begin position="2"/>
        <end position="70"/>
    </location>
</feature>
<dbReference type="EMBL" id="VUNS01000013">
    <property type="protein sequence ID" value="MST97837.1"/>
    <property type="molecule type" value="Genomic_DNA"/>
</dbReference>
<dbReference type="PROSITE" id="PS50949">
    <property type="entry name" value="HTH_GNTR"/>
    <property type="match status" value="1"/>
</dbReference>
<proteinExistence type="predicted"/>
<dbReference type="InterPro" id="IPR046335">
    <property type="entry name" value="LacI/GalR-like_sensor"/>
</dbReference>
<evidence type="ECO:0000259" key="4">
    <source>
        <dbReference type="PROSITE" id="PS50949"/>
    </source>
</evidence>
<protein>
    <submittedName>
        <fullName evidence="5">GntR family transcriptional regulator</fullName>
    </submittedName>
</protein>
<dbReference type="Pfam" id="PF13377">
    <property type="entry name" value="Peripla_BP_3"/>
    <property type="match status" value="1"/>
</dbReference>
<reference evidence="5 6" key="1">
    <citation type="submission" date="2019-08" db="EMBL/GenBank/DDBJ databases">
        <title>In-depth cultivation of the pig gut microbiome towards novel bacterial diversity and tailored functional studies.</title>
        <authorList>
            <person name="Wylensek D."/>
            <person name="Hitch T.C.A."/>
            <person name="Clavel T."/>
        </authorList>
    </citation>
    <scope>NUCLEOTIDE SEQUENCE [LARGE SCALE GENOMIC DNA]</scope>
    <source>
        <strain evidence="5 6">BBE-744-WT-12</strain>
    </source>
</reference>
<name>A0A844G2E3_9BACT</name>
<evidence type="ECO:0000313" key="6">
    <source>
        <dbReference type="Proteomes" id="UP000435649"/>
    </source>
</evidence>
<dbReference type="AlphaFoldDB" id="A0A844G2E3"/>
<evidence type="ECO:0000256" key="2">
    <source>
        <dbReference type="ARBA" id="ARBA00023125"/>
    </source>
</evidence>
<dbReference type="Pfam" id="PF00392">
    <property type="entry name" value="GntR"/>
    <property type="match status" value="1"/>
</dbReference>
<keyword evidence="6" id="KW-1185">Reference proteome</keyword>
<comment type="caution">
    <text evidence="5">The sequence shown here is derived from an EMBL/GenBank/DDBJ whole genome shotgun (WGS) entry which is preliminary data.</text>
</comment>
<dbReference type="RefSeq" id="WP_154418938.1">
    <property type="nucleotide sequence ID" value="NZ_VUNS01000013.1"/>
</dbReference>
<evidence type="ECO:0000256" key="1">
    <source>
        <dbReference type="ARBA" id="ARBA00023015"/>
    </source>
</evidence>
<accession>A0A844G2E3</accession>
<keyword evidence="3" id="KW-0804">Transcription</keyword>
<dbReference type="InterPro" id="IPR000524">
    <property type="entry name" value="Tscrpt_reg_HTH_GntR"/>
</dbReference>
<dbReference type="InterPro" id="IPR036388">
    <property type="entry name" value="WH-like_DNA-bd_sf"/>
</dbReference>
<sequence>MTSSAQEIYTILVRRIIRDHYPREKALPSERDIADEFETSRTVIRGVLKRLESEKYVEMVSPRKRRISSAQPASVFDPGSKLVGIIGANNSLAGPDGELFISQRRIRGLFRQLDDSGLSSLNLSASWPPAMMLELLSASKIRGLIYVDEYHVLPPETEMFIYRTLNGRLPISTFGDTERLEHGAVGGIERSSSDHRAGAKLLVQFLAERGCRKVLWYFPARNHPRLVWQAERQAGCEEAAREAKIELLPLDTPLPITNEVGSAENFRRCARMTAEALAPHVKSAVPVEAILVDSDVAVPYFQRALRELGATPGEIPVLGYDNYYATTRPYRWEPTPPAATVDKNDLEIGREAVGLLRKRLESDDIFSRPFRSVIRPRLVIPQ</sequence>
<dbReference type="PANTHER" id="PTHR30146:SF109">
    <property type="entry name" value="HTH-TYPE TRANSCRIPTIONAL REGULATOR GALS"/>
    <property type="match status" value="1"/>
</dbReference>
<dbReference type="InterPro" id="IPR036390">
    <property type="entry name" value="WH_DNA-bd_sf"/>
</dbReference>
<evidence type="ECO:0000256" key="3">
    <source>
        <dbReference type="ARBA" id="ARBA00023163"/>
    </source>
</evidence>
<dbReference type="PANTHER" id="PTHR30146">
    <property type="entry name" value="LACI-RELATED TRANSCRIPTIONAL REPRESSOR"/>
    <property type="match status" value="1"/>
</dbReference>
<dbReference type="InterPro" id="IPR028082">
    <property type="entry name" value="Peripla_BP_I"/>
</dbReference>
<gene>
    <name evidence="5" type="ORF">FYJ85_12395</name>
</gene>
<organism evidence="5 6">
    <name type="scientific">Victivallis lenta</name>
    <dbReference type="NCBI Taxonomy" id="2606640"/>
    <lineage>
        <taxon>Bacteria</taxon>
        <taxon>Pseudomonadati</taxon>
        <taxon>Lentisphaerota</taxon>
        <taxon>Lentisphaeria</taxon>
        <taxon>Victivallales</taxon>
        <taxon>Victivallaceae</taxon>
        <taxon>Victivallis</taxon>
    </lineage>
</organism>
<dbReference type="Gene3D" id="1.10.10.10">
    <property type="entry name" value="Winged helix-like DNA-binding domain superfamily/Winged helix DNA-binding domain"/>
    <property type="match status" value="1"/>
</dbReference>
<dbReference type="GO" id="GO:0003700">
    <property type="term" value="F:DNA-binding transcription factor activity"/>
    <property type="evidence" value="ECO:0007669"/>
    <property type="project" value="InterPro"/>
</dbReference>
<dbReference type="Gene3D" id="3.40.50.2300">
    <property type="match status" value="2"/>
</dbReference>
<dbReference type="SUPFAM" id="SSF46785">
    <property type="entry name" value="Winged helix' DNA-binding domain"/>
    <property type="match status" value="1"/>
</dbReference>
<dbReference type="SUPFAM" id="SSF53822">
    <property type="entry name" value="Periplasmic binding protein-like I"/>
    <property type="match status" value="1"/>
</dbReference>
<dbReference type="GO" id="GO:0000976">
    <property type="term" value="F:transcription cis-regulatory region binding"/>
    <property type="evidence" value="ECO:0007669"/>
    <property type="project" value="TreeGrafter"/>
</dbReference>
<keyword evidence="1" id="KW-0805">Transcription regulation</keyword>
<keyword evidence="2" id="KW-0238">DNA-binding</keyword>
<dbReference type="Proteomes" id="UP000435649">
    <property type="component" value="Unassembled WGS sequence"/>
</dbReference>
<evidence type="ECO:0000313" key="5">
    <source>
        <dbReference type="EMBL" id="MST97837.1"/>
    </source>
</evidence>